<protein>
    <recommendedName>
        <fullName evidence="7">Terpene cyclase/mutase family member</fullName>
        <ecNumber evidence="7">5.4.99.-</ecNumber>
    </recommendedName>
</protein>
<proteinExistence type="inferred from homology"/>
<dbReference type="EMBL" id="VSWC01000015">
    <property type="protein sequence ID" value="KAA1113365.1"/>
    <property type="molecule type" value="Genomic_DNA"/>
</dbReference>
<dbReference type="Pfam" id="PF13249">
    <property type="entry name" value="SQHop_cyclase_N"/>
    <property type="match status" value="1"/>
</dbReference>
<name>A0A5B0QK83_PUCGR</name>
<gene>
    <name evidence="11" type="primary">ERG7_4</name>
    <name evidence="11" type="ORF">PGT21_029560</name>
</gene>
<evidence type="ECO:0000256" key="7">
    <source>
        <dbReference type="RuleBase" id="RU362003"/>
    </source>
</evidence>
<dbReference type="GO" id="GO:0016104">
    <property type="term" value="P:triterpenoid biosynthetic process"/>
    <property type="evidence" value="ECO:0007669"/>
    <property type="project" value="InterPro"/>
</dbReference>
<dbReference type="AlphaFoldDB" id="A0A5B0QK83"/>
<feature type="domain" description="Squalene cyclase N-terminal" evidence="10">
    <location>
        <begin position="184"/>
        <end position="474"/>
    </location>
</feature>
<dbReference type="SUPFAM" id="SSF48239">
    <property type="entry name" value="Terpenoid cyclases/Protein prenyltransferases"/>
    <property type="match status" value="2"/>
</dbReference>
<dbReference type="GO" id="GO:0005811">
    <property type="term" value="C:lipid droplet"/>
    <property type="evidence" value="ECO:0007669"/>
    <property type="project" value="InterPro"/>
</dbReference>
<dbReference type="InterPro" id="IPR002365">
    <property type="entry name" value="Terpene_synthase_CS"/>
</dbReference>
<evidence type="ECO:0000256" key="3">
    <source>
        <dbReference type="ARBA" id="ARBA00022737"/>
    </source>
</evidence>
<evidence type="ECO:0000256" key="1">
    <source>
        <dbReference type="ARBA" id="ARBA00009755"/>
    </source>
</evidence>
<dbReference type="Pfam" id="PF13243">
    <property type="entry name" value="SQHop_cyclase_C"/>
    <property type="match status" value="1"/>
</dbReference>
<dbReference type="FunFam" id="1.50.10.20:FF:000003">
    <property type="entry name" value="Terpene cyclase/mutase family member"/>
    <property type="match status" value="1"/>
</dbReference>
<dbReference type="CDD" id="cd02892">
    <property type="entry name" value="SQCY_1"/>
    <property type="match status" value="1"/>
</dbReference>
<evidence type="ECO:0000259" key="10">
    <source>
        <dbReference type="Pfam" id="PF13249"/>
    </source>
</evidence>
<dbReference type="GO" id="GO:0006696">
    <property type="term" value="P:ergosterol biosynthetic process"/>
    <property type="evidence" value="ECO:0007669"/>
    <property type="project" value="TreeGrafter"/>
</dbReference>
<dbReference type="InterPro" id="IPR032696">
    <property type="entry name" value="SQ_cyclase_C"/>
</dbReference>
<evidence type="ECO:0000256" key="5">
    <source>
        <dbReference type="ARBA" id="ARBA00023098"/>
    </source>
</evidence>
<comment type="caution">
    <text evidence="11">The sequence shown here is derived from an EMBL/GenBank/DDBJ whole genome shotgun (WGS) entry which is preliminary data.</text>
</comment>
<dbReference type="PROSITE" id="PS01074">
    <property type="entry name" value="TERPENE_SYNTHASES"/>
    <property type="match status" value="1"/>
</dbReference>
<organism evidence="11 12">
    <name type="scientific">Puccinia graminis f. sp. tritici</name>
    <dbReference type="NCBI Taxonomy" id="56615"/>
    <lineage>
        <taxon>Eukaryota</taxon>
        <taxon>Fungi</taxon>
        <taxon>Dikarya</taxon>
        <taxon>Basidiomycota</taxon>
        <taxon>Pucciniomycotina</taxon>
        <taxon>Pucciniomycetes</taxon>
        <taxon>Pucciniales</taxon>
        <taxon>Pucciniaceae</taxon>
        <taxon>Puccinia</taxon>
    </lineage>
</organism>
<sequence length="831" mass="93886">MFSRITSFKQSAPPGWGTVIDWGKDCLSPAVKDVLAYRPSHPSSPTHSIADYFFDYPEPTNPPADICPDSDRPNRPTRGYPSPTVSKTTPEGTRAAVPSSFMTNNPKPSWAGPLGSTDPSRWHLQPVPDEDQAVWTYDSSPDRNLGAQSFQSKYWLSRHSKSPALPDPEGDPLQAAKNGFEFYKKLQMPDGHWSGEFSGPLFLTPGMVIACYITKTPLAEEVKIELARRFANDQRQGQNVRDRGWGLHTAGKSTVFGTVLNYVACRLLGIDAEHTMMVRARATLHALGGATGIPTWGKVWLALLGVYDWEGVNPVPPELWLLPEILPLHPWRWWVHSRQVYLPISYLCGKRLQAQSDPTLDSLRKELYTQPYESIDWPRCRNLIAKEDLYSPRHPIANGLFWILGYWEKICPSSIRNLGLNRAHELCKMEDENTDFNDLAPVNKVLNLIVCWDRYGPESDELRRHQLKLKNFMWMNKDGMGMSATNGSQLWDLGFITQALVESGLAKTEEPSTQDSVIRALQWIDRCQILENPKHFKSGYRHQSKGAWPFSTKSQSYTVSDCTAEALKSVLCLQGELSYTPKLISKERLCLAVDVILSLQNPNGGFASYELIRGPSWLEYLSPAEVFGKTMIEVNYPECTTACLTAMSLFSQYYPDYRAPEISRARQAAIKFIHSAQRDDGSWYGSWGVCFTYATMFALESLSLNNETYKNSLLVKKACRFLLDRQMDDGGWGESFKSCEQGVYIHHQTSQVFQTAWAVLALLAAKYPEPEPIQRACRLIISRQTADGQWLDGAIEGVFNKTTSVTYPHYKFAWSISALGKAHKRFPDVQW</sequence>
<keyword evidence="12" id="KW-1185">Reference proteome</keyword>
<evidence type="ECO:0000313" key="11">
    <source>
        <dbReference type="EMBL" id="KAA1113365.1"/>
    </source>
</evidence>
<dbReference type="PANTHER" id="PTHR11764:SF20">
    <property type="entry name" value="LANOSTEROL SYNTHASE"/>
    <property type="match status" value="1"/>
</dbReference>
<dbReference type="PANTHER" id="PTHR11764">
    <property type="entry name" value="TERPENE CYCLASE/MUTASE FAMILY MEMBER"/>
    <property type="match status" value="1"/>
</dbReference>
<evidence type="ECO:0000259" key="9">
    <source>
        <dbReference type="Pfam" id="PF13243"/>
    </source>
</evidence>
<dbReference type="InterPro" id="IPR032697">
    <property type="entry name" value="SQ_cyclase_N"/>
</dbReference>
<accession>A0A5B0QK83</accession>
<evidence type="ECO:0000256" key="4">
    <source>
        <dbReference type="ARBA" id="ARBA00022955"/>
    </source>
</evidence>
<dbReference type="GO" id="GO:0000250">
    <property type="term" value="F:lanosterol synthase activity"/>
    <property type="evidence" value="ECO:0007669"/>
    <property type="project" value="TreeGrafter"/>
</dbReference>
<keyword evidence="2" id="KW-0444">Lipid biosynthesis</keyword>
<dbReference type="Gene3D" id="1.50.10.20">
    <property type="match status" value="2"/>
</dbReference>
<dbReference type="Proteomes" id="UP000324748">
    <property type="component" value="Unassembled WGS sequence"/>
</dbReference>
<keyword evidence="3" id="KW-0677">Repeat</keyword>
<evidence type="ECO:0000256" key="8">
    <source>
        <dbReference type="SAM" id="MobiDB-lite"/>
    </source>
</evidence>
<dbReference type="EC" id="5.4.99.-" evidence="7"/>
<dbReference type="SFLD" id="SFLDG01016">
    <property type="entry name" value="Prenyltransferase_Like_2"/>
    <property type="match status" value="1"/>
</dbReference>
<evidence type="ECO:0000256" key="2">
    <source>
        <dbReference type="ARBA" id="ARBA00022516"/>
    </source>
</evidence>
<reference evidence="11 12" key="1">
    <citation type="submission" date="2019-05" db="EMBL/GenBank/DDBJ databases">
        <title>Emergence of the Ug99 lineage of the wheat stem rust pathogen through somatic hybridization.</title>
        <authorList>
            <person name="Li F."/>
            <person name="Upadhyaya N.M."/>
            <person name="Sperschneider J."/>
            <person name="Matny O."/>
            <person name="Nguyen-Phuc H."/>
            <person name="Mago R."/>
            <person name="Raley C."/>
            <person name="Miller M.E."/>
            <person name="Silverstein K.A.T."/>
            <person name="Henningsen E."/>
            <person name="Hirsch C.D."/>
            <person name="Visser B."/>
            <person name="Pretorius Z.A."/>
            <person name="Steffenson B.J."/>
            <person name="Schwessinger B."/>
            <person name="Dodds P.N."/>
            <person name="Figueroa M."/>
        </authorList>
    </citation>
    <scope>NUCLEOTIDE SEQUENCE [LARGE SCALE GENOMIC DNA]</scope>
    <source>
        <strain evidence="11">21-0</strain>
    </source>
</reference>
<dbReference type="NCBIfam" id="TIGR01787">
    <property type="entry name" value="squalene_cyclas"/>
    <property type="match status" value="1"/>
</dbReference>
<keyword evidence="5" id="KW-0443">Lipid metabolism</keyword>
<dbReference type="OrthoDB" id="21502at2759"/>
<keyword evidence="4" id="KW-0752">Steroid biosynthesis</keyword>
<evidence type="ECO:0000313" key="12">
    <source>
        <dbReference type="Proteomes" id="UP000324748"/>
    </source>
</evidence>
<evidence type="ECO:0000256" key="6">
    <source>
        <dbReference type="ARBA" id="ARBA00023235"/>
    </source>
</evidence>
<dbReference type="InterPro" id="IPR018333">
    <property type="entry name" value="Squalene_cyclase"/>
</dbReference>
<comment type="similarity">
    <text evidence="1 7">Belongs to the terpene cyclase/mutase family.</text>
</comment>
<keyword evidence="6 7" id="KW-0413">Isomerase</keyword>
<feature type="region of interest" description="Disordered" evidence="8">
    <location>
        <begin position="60"/>
        <end position="125"/>
    </location>
</feature>
<dbReference type="InterPro" id="IPR008930">
    <property type="entry name" value="Terpenoid_cyclase/PrenylTrfase"/>
</dbReference>
<feature type="domain" description="Squalene cyclase C-terminal" evidence="9">
    <location>
        <begin position="488"/>
        <end position="823"/>
    </location>
</feature>